<dbReference type="InterPro" id="IPR010775">
    <property type="entry name" value="DUF1365"/>
</dbReference>
<evidence type="ECO:0000313" key="1">
    <source>
        <dbReference type="EMBL" id="MFD1190744.1"/>
    </source>
</evidence>
<protein>
    <submittedName>
        <fullName evidence="1">DUF1365 domain-containing protein</fullName>
    </submittedName>
</protein>
<keyword evidence="2" id="KW-1185">Reference proteome</keyword>
<dbReference type="RefSeq" id="WP_377353364.1">
    <property type="nucleotide sequence ID" value="NZ_JBHTLQ010000016.1"/>
</dbReference>
<organism evidence="1 2">
    <name type="scientific">Phenylobacterium conjunctum</name>
    <dbReference type="NCBI Taxonomy" id="1298959"/>
    <lineage>
        <taxon>Bacteria</taxon>
        <taxon>Pseudomonadati</taxon>
        <taxon>Pseudomonadota</taxon>
        <taxon>Alphaproteobacteria</taxon>
        <taxon>Caulobacterales</taxon>
        <taxon>Caulobacteraceae</taxon>
        <taxon>Phenylobacterium</taxon>
    </lineage>
</organism>
<comment type="caution">
    <text evidence="1">The sequence shown here is derived from an EMBL/GenBank/DDBJ whole genome shotgun (WGS) entry which is preliminary data.</text>
</comment>
<sequence length="258" mass="28329">MRIASGLYPGIVTHTRVKPRRHRLRYRIFMLLIDLDEAAALGGRLKLFGAERFALTSFFERDHLSGAGGLKAEVEGHLRAAGIATGGPVWLLCMPRILGGVFNPLSVYFCHGEDGALTALLYEVNNTFGERHSYLIPVTDGDDEVLRQGIDKGFYVSPFMDMDLAYGFRIQPPGEDVSVAVEVRDAEGLVLSAAFAGRRQALTDAALWKAFLTHPLMTLGVMAAIHWEALKIWLKGERLRPRPKAPARPVTVGAASAF</sequence>
<dbReference type="Pfam" id="PF07103">
    <property type="entry name" value="DUF1365"/>
    <property type="match status" value="1"/>
</dbReference>
<reference evidence="2" key="1">
    <citation type="journal article" date="2019" name="Int. J. Syst. Evol. Microbiol.">
        <title>The Global Catalogue of Microorganisms (GCM) 10K type strain sequencing project: providing services to taxonomists for standard genome sequencing and annotation.</title>
        <authorList>
            <consortium name="The Broad Institute Genomics Platform"/>
            <consortium name="The Broad Institute Genome Sequencing Center for Infectious Disease"/>
            <person name="Wu L."/>
            <person name="Ma J."/>
        </authorList>
    </citation>
    <scope>NUCLEOTIDE SEQUENCE [LARGE SCALE GENOMIC DNA]</scope>
    <source>
        <strain evidence="2">CCUG 55074</strain>
    </source>
</reference>
<gene>
    <name evidence="1" type="ORF">ACFQ27_09150</name>
</gene>
<dbReference type="PANTHER" id="PTHR33973:SF4">
    <property type="entry name" value="OS07G0153300 PROTEIN"/>
    <property type="match status" value="1"/>
</dbReference>
<dbReference type="PANTHER" id="PTHR33973">
    <property type="entry name" value="OS07G0153300 PROTEIN"/>
    <property type="match status" value="1"/>
</dbReference>
<dbReference type="EMBL" id="JBHTLQ010000016">
    <property type="protein sequence ID" value="MFD1190744.1"/>
    <property type="molecule type" value="Genomic_DNA"/>
</dbReference>
<proteinExistence type="predicted"/>
<dbReference type="Proteomes" id="UP001597216">
    <property type="component" value="Unassembled WGS sequence"/>
</dbReference>
<evidence type="ECO:0000313" key="2">
    <source>
        <dbReference type="Proteomes" id="UP001597216"/>
    </source>
</evidence>
<name>A0ABW3T0R2_9CAUL</name>
<accession>A0ABW3T0R2</accession>